<keyword evidence="1" id="KW-0812">Transmembrane</keyword>
<comment type="caution">
    <text evidence="2">The sequence shown here is derived from an EMBL/GenBank/DDBJ whole genome shotgun (WGS) entry which is preliminary data.</text>
</comment>
<reference evidence="2 3" key="1">
    <citation type="journal article" date="2018" name="Nat. Biotechnol.">
        <title>A standardized bacterial taxonomy based on genome phylogeny substantially revises the tree of life.</title>
        <authorList>
            <person name="Parks D.H."/>
            <person name="Chuvochina M."/>
            <person name="Waite D.W."/>
            <person name="Rinke C."/>
            <person name="Skarshewski A."/>
            <person name="Chaumeil P.A."/>
            <person name="Hugenholtz P."/>
        </authorList>
    </citation>
    <scope>NUCLEOTIDE SEQUENCE [LARGE SCALE GENOMIC DNA]</scope>
    <source>
        <strain evidence="2">UBA11978</strain>
    </source>
</reference>
<feature type="transmembrane region" description="Helical" evidence="1">
    <location>
        <begin position="128"/>
        <end position="153"/>
    </location>
</feature>
<evidence type="ECO:0000313" key="3">
    <source>
        <dbReference type="Proteomes" id="UP000263517"/>
    </source>
</evidence>
<protein>
    <submittedName>
        <fullName evidence="2">Uncharacterized protein</fullName>
    </submittedName>
</protein>
<organism evidence="2 3">
    <name type="scientific">Alteromonas australica</name>
    <dbReference type="NCBI Taxonomy" id="589873"/>
    <lineage>
        <taxon>Bacteria</taxon>
        <taxon>Pseudomonadati</taxon>
        <taxon>Pseudomonadota</taxon>
        <taxon>Gammaproteobacteria</taxon>
        <taxon>Alteromonadales</taxon>
        <taxon>Alteromonadaceae</taxon>
        <taxon>Alteromonas/Salinimonas group</taxon>
        <taxon>Alteromonas</taxon>
    </lineage>
</organism>
<keyword evidence="1" id="KW-1133">Transmembrane helix</keyword>
<dbReference type="EMBL" id="DNAN01000534">
    <property type="protein sequence ID" value="HAW77074.1"/>
    <property type="molecule type" value="Genomic_DNA"/>
</dbReference>
<accession>A0A350P707</accession>
<evidence type="ECO:0000256" key="1">
    <source>
        <dbReference type="SAM" id="Phobius"/>
    </source>
</evidence>
<sequence>MVIESIAAATATLSAINGLIAQCNETGQGVHQVMGMISDFGEGITEFEAQRRQSTFKPLTQNEILKLQMIKRQYERHWQSVHDLLLVADPKLLDDFKAAKAQQEQDRQEHLRMIVRKKKERQHLINQILVGGTTLIVGGTIIAGGFAIILRLYG</sequence>
<proteinExistence type="predicted"/>
<dbReference type="AlphaFoldDB" id="A0A350P707"/>
<dbReference type="Proteomes" id="UP000263517">
    <property type="component" value="Unassembled WGS sequence"/>
</dbReference>
<keyword evidence="1" id="KW-0472">Membrane</keyword>
<name>A0A350P707_9ALTE</name>
<evidence type="ECO:0000313" key="2">
    <source>
        <dbReference type="EMBL" id="HAW77074.1"/>
    </source>
</evidence>
<gene>
    <name evidence="2" type="ORF">DCW74_15225</name>
</gene>